<comment type="caution">
    <text evidence="1">The sequence shown here is derived from an EMBL/GenBank/DDBJ whole genome shotgun (WGS) entry which is preliminary data.</text>
</comment>
<organism evidence="1 2">
    <name type="scientific">Candidatus Woesebacteria bacterium GW2011_GWB1_40_101</name>
    <dbReference type="NCBI Taxonomy" id="1618575"/>
    <lineage>
        <taxon>Bacteria</taxon>
        <taxon>Candidatus Woeseibacteriota</taxon>
    </lineage>
</organism>
<evidence type="ECO:0000313" key="2">
    <source>
        <dbReference type="Proteomes" id="UP000034687"/>
    </source>
</evidence>
<proteinExistence type="predicted"/>
<dbReference type="Proteomes" id="UP000034687">
    <property type="component" value="Unassembled WGS sequence"/>
</dbReference>
<dbReference type="EMBL" id="LBXW01000032">
    <property type="protein sequence ID" value="KKR37795.1"/>
    <property type="molecule type" value="Genomic_DNA"/>
</dbReference>
<name>A0A0G0SSR4_9BACT</name>
<reference evidence="1 2" key="1">
    <citation type="journal article" date="2015" name="Nature">
        <title>rRNA introns, odd ribosomes, and small enigmatic genomes across a large radiation of phyla.</title>
        <authorList>
            <person name="Brown C.T."/>
            <person name="Hug L.A."/>
            <person name="Thomas B.C."/>
            <person name="Sharon I."/>
            <person name="Castelle C.J."/>
            <person name="Singh A."/>
            <person name="Wilkins M.J."/>
            <person name="Williams K.H."/>
            <person name="Banfield J.F."/>
        </authorList>
    </citation>
    <scope>NUCLEOTIDE SEQUENCE [LARGE SCALE GENOMIC DNA]</scope>
</reference>
<evidence type="ECO:0000313" key="1">
    <source>
        <dbReference type="EMBL" id="KKR37795.1"/>
    </source>
</evidence>
<gene>
    <name evidence="1" type="ORF">UT72_C0032G0006</name>
</gene>
<dbReference type="AlphaFoldDB" id="A0A0G0SSR4"/>
<sequence length="62" mass="6830">MEERIVIKKVVFKPTCGEGGGPILCISEVKVPDKVPPDKSEAPLKMSAYEVLRNIFENNSPT</sequence>
<protein>
    <submittedName>
        <fullName evidence="1">Uncharacterized protein</fullName>
    </submittedName>
</protein>
<accession>A0A0G0SSR4</accession>